<feature type="transmembrane region" description="Helical" evidence="1">
    <location>
        <begin position="12"/>
        <end position="32"/>
    </location>
</feature>
<reference evidence="2" key="2">
    <citation type="journal article" date="2021" name="PeerJ">
        <title>Extensive microbial diversity within the chicken gut microbiome revealed by metagenomics and culture.</title>
        <authorList>
            <person name="Gilroy R."/>
            <person name="Ravi A."/>
            <person name="Getino M."/>
            <person name="Pursley I."/>
            <person name="Horton D.L."/>
            <person name="Alikhan N.F."/>
            <person name="Baker D."/>
            <person name="Gharbi K."/>
            <person name="Hall N."/>
            <person name="Watson M."/>
            <person name="Adriaenssens E.M."/>
            <person name="Foster-Nyarko E."/>
            <person name="Jarju S."/>
            <person name="Secka A."/>
            <person name="Antonio M."/>
            <person name="Oren A."/>
            <person name="Chaudhuri R.R."/>
            <person name="La Ragione R."/>
            <person name="Hildebrand F."/>
            <person name="Pallen M.J."/>
        </authorList>
    </citation>
    <scope>NUCLEOTIDE SEQUENCE</scope>
    <source>
        <strain evidence="2">10406</strain>
    </source>
</reference>
<feature type="transmembrane region" description="Helical" evidence="1">
    <location>
        <begin position="89"/>
        <end position="112"/>
    </location>
</feature>
<dbReference type="NCBIfam" id="NF038065">
    <property type="entry name" value="Pr6Pr"/>
    <property type="match status" value="1"/>
</dbReference>
<keyword evidence="1" id="KW-1133">Transmembrane helix</keyword>
<dbReference type="Proteomes" id="UP000886857">
    <property type="component" value="Unassembled WGS sequence"/>
</dbReference>
<evidence type="ECO:0000313" key="3">
    <source>
        <dbReference type="Proteomes" id="UP000886857"/>
    </source>
</evidence>
<feature type="transmembrane region" description="Helical" evidence="1">
    <location>
        <begin position="209"/>
        <end position="234"/>
    </location>
</feature>
<feature type="transmembrane region" description="Helical" evidence="1">
    <location>
        <begin position="132"/>
        <end position="148"/>
    </location>
</feature>
<sequence>MQRSKVAENKLLATVLIVLGAFGFLTILHRLCCYRFEYDAEFSPVDYGRFNILSFFTIQSNIFVYIYLICAGLAAFGVKGAEKVGHDPLIGALATTYILVTGVVYTAGIPMGFTPPFEWYDAYHAMSSFNQVFYHMIIPPVMLVLWFFPFTDRTAGRGRLWIFAVYPLVYSLFSIVRGAVGNMHFYPYPFYRPEFIWELFGGGSEMNAAGAYALMASVLAAGMLLFAGIGRLMIFINEKSVARSFALPEYVREAKVCGNGAAAPGGRI</sequence>
<dbReference type="EMBL" id="DVOE01000069">
    <property type="protein sequence ID" value="HIU99111.1"/>
    <property type="molecule type" value="Genomic_DNA"/>
</dbReference>
<protein>
    <submittedName>
        <fullName evidence="2">Pr6Pr family membrane protein</fullName>
    </submittedName>
</protein>
<comment type="caution">
    <text evidence="2">The sequence shown here is derived from an EMBL/GenBank/DDBJ whole genome shotgun (WGS) entry which is preliminary data.</text>
</comment>
<accession>A0A9D1SWT1</accession>
<keyword evidence="1" id="KW-0472">Membrane</keyword>
<dbReference type="InterPro" id="IPR049713">
    <property type="entry name" value="Pr6Pr-like"/>
</dbReference>
<gene>
    <name evidence="2" type="ORF">IAC73_04655</name>
</gene>
<dbReference type="AlphaFoldDB" id="A0A9D1SWT1"/>
<keyword evidence="1" id="KW-0812">Transmembrane</keyword>
<feature type="transmembrane region" description="Helical" evidence="1">
    <location>
        <begin position="52"/>
        <end position="77"/>
    </location>
</feature>
<reference evidence="2" key="1">
    <citation type="submission" date="2020-10" db="EMBL/GenBank/DDBJ databases">
        <authorList>
            <person name="Gilroy R."/>
        </authorList>
    </citation>
    <scope>NUCLEOTIDE SEQUENCE</scope>
    <source>
        <strain evidence="2">10406</strain>
    </source>
</reference>
<feature type="transmembrane region" description="Helical" evidence="1">
    <location>
        <begin position="160"/>
        <end position="180"/>
    </location>
</feature>
<evidence type="ECO:0000256" key="1">
    <source>
        <dbReference type="SAM" id="Phobius"/>
    </source>
</evidence>
<proteinExistence type="predicted"/>
<organism evidence="2 3">
    <name type="scientific">Candidatus Limadaptatus stercoripullorum</name>
    <dbReference type="NCBI Taxonomy" id="2840846"/>
    <lineage>
        <taxon>Bacteria</taxon>
        <taxon>Bacillati</taxon>
        <taxon>Bacillota</taxon>
        <taxon>Clostridia</taxon>
        <taxon>Eubacteriales</taxon>
        <taxon>Candidatus Limadaptatus</taxon>
    </lineage>
</organism>
<evidence type="ECO:0000313" key="2">
    <source>
        <dbReference type="EMBL" id="HIU99111.1"/>
    </source>
</evidence>
<name>A0A9D1SWT1_9FIRM</name>